<sequence>MSNGSLASYTHTGQRTHSNPCSSENMRKYAKRRKVQLEESFPEDGSIWILLHKVYTSFTSDKSRNCHKACNN</sequence>
<reference evidence="2 3" key="1">
    <citation type="submission" date="2024-01" db="EMBL/GenBank/DDBJ databases">
        <title>The genomes of 5 underutilized Papilionoideae crops provide insights into root nodulation and disease resistanc.</title>
        <authorList>
            <person name="Jiang F."/>
        </authorList>
    </citation>
    <scope>NUCLEOTIDE SEQUENCE [LARGE SCALE GENOMIC DNA]</scope>
    <source>
        <strain evidence="2">LVBAO_FW01</strain>
        <tissue evidence="2">Leaves</tissue>
    </source>
</reference>
<protein>
    <submittedName>
        <fullName evidence="2">Uncharacterized protein</fullName>
    </submittedName>
</protein>
<feature type="region of interest" description="Disordered" evidence="1">
    <location>
        <begin position="1"/>
        <end position="27"/>
    </location>
</feature>
<comment type="caution">
    <text evidence="2">The sequence shown here is derived from an EMBL/GenBank/DDBJ whole genome shotgun (WGS) entry which is preliminary data.</text>
</comment>
<evidence type="ECO:0000313" key="3">
    <source>
        <dbReference type="Proteomes" id="UP001367508"/>
    </source>
</evidence>
<evidence type="ECO:0000313" key="2">
    <source>
        <dbReference type="EMBL" id="KAK7338887.1"/>
    </source>
</evidence>
<gene>
    <name evidence="2" type="ORF">VNO77_19521</name>
</gene>
<organism evidence="2 3">
    <name type="scientific">Canavalia gladiata</name>
    <name type="common">Sword bean</name>
    <name type="synonym">Dolichos gladiatus</name>
    <dbReference type="NCBI Taxonomy" id="3824"/>
    <lineage>
        <taxon>Eukaryota</taxon>
        <taxon>Viridiplantae</taxon>
        <taxon>Streptophyta</taxon>
        <taxon>Embryophyta</taxon>
        <taxon>Tracheophyta</taxon>
        <taxon>Spermatophyta</taxon>
        <taxon>Magnoliopsida</taxon>
        <taxon>eudicotyledons</taxon>
        <taxon>Gunneridae</taxon>
        <taxon>Pentapetalae</taxon>
        <taxon>rosids</taxon>
        <taxon>fabids</taxon>
        <taxon>Fabales</taxon>
        <taxon>Fabaceae</taxon>
        <taxon>Papilionoideae</taxon>
        <taxon>50 kb inversion clade</taxon>
        <taxon>NPAAA clade</taxon>
        <taxon>indigoferoid/millettioid clade</taxon>
        <taxon>Phaseoleae</taxon>
        <taxon>Canavalia</taxon>
    </lineage>
</organism>
<name>A0AAN9LRP2_CANGL</name>
<dbReference type="AlphaFoldDB" id="A0AAN9LRP2"/>
<keyword evidence="3" id="KW-1185">Reference proteome</keyword>
<proteinExistence type="predicted"/>
<evidence type="ECO:0000256" key="1">
    <source>
        <dbReference type="SAM" id="MobiDB-lite"/>
    </source>
</evidence>
<accession>A0AAN9LRP2</accession>
<dbReference type="Proteomes" id="UP001367508">
    <property type="component" value="Unassembled WGS sequence"/>
</dbReference>
<dbReference type="EMBL" id="JAYMYQ010000004">
    <property type="protein sequence ID" value="KAK7338887.1"/>
    <property type="molecule type" value="Genomic_DNA"/>
</dbReference>
<feature type="compositionally biased region" description="Polar residues" evidence="1">
    <location>
        <begin position="1"/>
        <end position="24"/>
    </location>
</feature>